<protein>
    <recommendedName>
        <fullName evidence="1">Glycosyltransferase 2-like domain-containing protein</fullName>
    </recommendedName>
</protein>
<dbReference type="InterPro" id="IPR029044">
    <property type="entry name" value="Nucleotide-diphossugar_trans"/>
</dbReference>
<dbReference type="EMBL" id="MFJD01000011">
    <property type="protein sequence ID" value="OGG01664.1"/>
    <property type="molecule type" value="Genomic_DNA"/>
</dbReference>
<dbReference type="Proteomes" id="UP000178448">
    <property type="component" value="Unassembled WGS sequence"/>
</dbReference>
<sequence>MSVIIPAYHQERTIEADLRRILATLSRWPTGYEVILVVDGETDGTKREAARVRDRHLVITGYPTNHGKGHAVRFGMAKARGDVIGFVDAGSDLNPDSLYMMYEHFKWYNADIIIGSKRHPVSKVDYPLWRKFLSFGYQTVVRILFGLSIRDSQVGMKLFRRIVLEDVMPRLLVKEFAFDIEMLAVANHLGYRRIFEAPVELKFTGLSNITSVNFWKIIYKMLWDTAAVFYRLKLLRYYDNSNKRKWIYDPELNFQVNIG</sequence>
<dbReference type="SUPFAM" id="SSF53448">
    <property type="entry name" value="Nucleotide-diphospho-sugar transferases"/>
    <property type="match status" value="1"/>
</dbReference>
<evidence type="ECO:0000259" key="1">
    <source>
        <dbReference type="Pfam" id="PF00535"/>
    </source>
</evidence>
<dbReference type="AlphaFoldDB" id="A0A1F5YNJ0"/>
<dbReference type="PANTHER" id="PTHR10859:SF91">
    <property type="entry name" value="DOLICHYL-PHOSPHATE BETA-GLUCOSYLTRANSFERASE"/>
    <property type="match status" value="1"/>
</dbReference>
<dbReference type="InterPro" id="IPR001173">
    <property type="entry name" value="Glyco_trans_2-like"/>
</dbReference>
<dbReference type="Gene3D" id="3.90.550.10">
    <property type="entry name" value="Spore Coat Polysaccharide Biosynthesis Protein SpsA, Chain A"/>
    <property type="match status" value="1"/>
</dbReference>
<dbReference type="Pfam" id="PF00535">
    <property type="entry name" value="Glycos_transf_2"/>
    <property type="match status" value="1"/>
</dbReference>
<name>A0A1F5YNJ0_9BACT</name>
<evidence type="ECO:0000313" key="2">
    <source>
        <dbReference type="EMBL" id="OGG01664.1"/>
    </source>
</evidence>
<evidence type="ECO:0000313" key="3">
    <source>
        <dbReference type="Proteomes" id="UP000178448"/>
    </source>
</evidence>
<reference evidence="2 3" key="1">
    <citation type="journal article" date="2016" name="Nat. Commun.">
        <title>Thousands of microbial genomes shed light on interconnected biogeochemical processes in an aquifer system.</title>
        <authorList>
            <person name="Anantharaman K."/>
            <person name="Brown C.T."/>
            <person name="Hug L.A."/>
            <person name="Sharon I."/>
            <person name="Castelle C.J."/>
            <person name="Probst A.J."/>
            <person name="Thomas B.C."/>
            <person name="Singh A."/>
            <person name="Wilkins M.J."/>
            <person name="Karaoz U."/>
            <person name="Brodie E.L."/>
            <person name="Williams K.H."/>
            <person name="Hubbard S.S."/>
            <person name="Banfield J.F."/>
        </authorList>
    </citation>
    <scope>NUCLEOTIDE SEQUENCE [LARGE SCALE GENOMIC DNA]</scope>
</reference>
<comment type="caution">
    <text evidence="2">The sequence shown here is derived from an EMBL/GenBank/DDBJ whole genome shotgun (WGS) entry which is preliminary data.</text>
</comment>
<dbReference type="GO" id="GO:0006487">
    <property type="term" value="P:protein N-linked glycosylation"/>
    <property type="evidence" value="ECO:0007669"/>
    <property type="project" value="TreeGrafter"/>
</dbReference>
<gene>
    <name evidence="2" type="ORF">A2Z33_05470</name>
</gene>
<feature type="domain" description="Glycosyltransferase 2-like" evidence="1">
    <location>
        <begin position="2"/>
        <end position="167"/>
    </location>
</feature>
<accession>A0A1F5YNJ0</accession>
<proteinExistence type="predicted"/>
<dbReference type="PANTHER" id="PTHR10859">
    <property type="entry name" value="GLYCOSYL TRANSFERASE"/>
    <property type="match status" value="1"/>
</dbReference>
<dbReference type="STRING" id="1798374.A2Z33_05470"/>
<organism evidence="2 3">
    <name type="scientific">Candidatus Gottesmanbacteria bacterium RBG_16_52_11</name>
    <dbReference type="NCBI Taxonomy" id="1798374"/>
    <lineage>
        <taxon>Bacteria</taxon>
        <taxon>Candidatus Gottesmaniibacteriota</taxon>
    </lineage>
</organism>